<reference evidence="2 4" key="3">
    <citation type="submission" date="2016-10" db="EMBL/GenBank/DDBJ databases">
        <authorList>
            <person name="de Groot N.N."/>
        </authorList>
    </citation>
    <scope>NUCLEOTIDE SEQUENCE [LARGE SCALE GENOMIC DNA]</scope>
    <source>
        <strain evidence="2 4">CGMCC 1.6117</strain>
    </source>
</reference>
<dbReference type="OrthoDB" id="839663at2"/>
<gene>
    <name evidence="1" type="ORF">IT41_19510</name>
    <name evidence="2" type="ORF">SAMN04487972_1604</name>
</gene>
<dbReference type="Pfam" id="PF04365">
    <property type="entry name" value="BrnT_toxin"/>
    <property type="match status" value="1"/>
</dbReference>
<reference evidence="1 3" key="2">
    <citation type="submission" date="2014-10" db="EMBL/GenBank/DDBJ databases">
        <title>Paracoccus sanguinis sp. nov., isolated from clinical specimens of New York State patients.</title>
        <authorList>
            <person name="Mingle L.A."/>
            <person name="Cole J.A."/>
            <person name="Lapierre P."/>
            <person name="Musser K.A."/>
        </authorList>
    </citation>
    <scope>NUCLEOTIDE SEQUENCE [LARGE SCALE GENOMIC DNA]</scope>
    <source>
        <strain evidence="1 3">JCM 14014</strain>
    </source>
</reference>
<dbReference type="RefSeq" id="WP_036744236.1">
    <property type="nucleotide sequence ID" value="NZ_FOJO01000060.1"/>
</dbReference>
<dbReference type="eggNOG" id="COG2929">
    <property type="taxonomic scope" value="Bacteria"/>
</dbReference>
<dbReference type="InterPro" id="IPR038573">
    <property type="entry name" value="BrnT_sf"/>
</dbReference>
<dbReference type="Gene3D" id="3.10.450.530">
    <property type="entry name" value="Ribonuclease toxin, BrnT, of type II toxin-antitoxin system"/>
    <property type="match status" value="1"/>
</dbReference>
<protein>
    <submittedName>
        <fullName evidence="1">Toxin</fullName>
    </submittedName>
</protein>
<organism evidence="1 3">
    <name type="scientific">Paracoccus halophilus</name>
    <dbReference type="NCBI Taxonomy" id="376733"/>
    <lineage>
        <taxon>Bacteria</taxon>
        <taxon>Pseudomonadati</taxon>
        <taxon>Pseudomonadota</taxon>
        <taxon>Alphaproteobacteria</taxon>
        <taxon>Rhodobacterales</taxon>
        <taxon>Paracoccaceae</taxon>
        <taxon>Paracoccus</taxon>
    </lineage>
</organism>
<evidence type="ECO:0000313" key="4">
    <source>
        <dbReference type="Proteomes" id="UP000182312"/>
    </source>
</evidence>
<evidence type="ECO:0000313" key="1">
    <source>
        <dbReference type="EMBL" id="KGJ01683.1"/>
    </source>
</evidence>
<evidence type="ECO:0000313" key="2">
    <source>
        <dbReference type="EMBL" id="SFA62699.1"/>
    </source>
</evidence>
<dbReference type="InterPro" id="IPR007460">
    <property type="entry name" value="BrnT_toxin"/>
</dbReference>
<evidence type="ECO:0000313" key="3">
    <source>
        <dbReference type="Proteomes" id="UP000029846"/>
    </source>
</evidence>
<reference evidence="1 3" key="1">
    <citation type="submission" date="2014-09" db="EMBL/GenBank/DDBJ databases">
        <authorList>
            <person name="McGinnis J.M."/>
            <person name="Wolfgang W.J."/>
        </authorList>
    </citation>
    <scope>NUCLEOTIDE SEQUENCE [LARGE SCALE GENOMIC DNA]</scope>
    <source>
        <strain evidence="1 3">JCM 14014</strain>
    </source>
</reference>
<accession>A0A099EUU8</accession>
<sequence length="87" mass="9968">MDFEYDPAKSASNLSKHGIDFDQAQALWGDPWMLESPAKTEDEPRFISIGKIEGKHWAAVWTPRGDAVRIISVRRARKEEISYYEGN</sequence>
<dbReference type="EMBL" id="JRKN01000066">
    <property type="protein sequence ID" value="KGJ01683.1"/>
    <property type="molecule type" value="Genomic_DNA"/>
</dbReference>
<keyword evidence="3" id="KW-1185">Reference proteome</keyword>
<dbReference type="AlphaFoldDB" id="A0A099EUU8"/>
<proteinExistence type="predicted"/>
<name>A0A099EUU8_9RHOB</name>
<dbReference type="STRING" id="376733.SAMN04487972_1604"/>
<dbReference type="EMBL" id="FOJO01000060">
    <property type="protein sequence ID" value="SFA62699.1"/>
    <property type="molecule type" value="Genomic_DNA"/>
</dbReference>
<dbReference type="Proteomes" id="UP000182312">
    <property type="component" value="Unassembled WGS sequence"/>
</dbReference>
<dbReference type="Proteomes" id="UP000029846">
    <property type="component" value="Unassembled WGS sequence"/>
</dbReference>